<protein>
    <submittedName>
        <fullName evidence="1">Predicted nucleotidyltransferase</fullName>
    </submittedName>
</protein>
<gene>
    <name evidence="1" type="ORF">SAMN05661044_01124</name>
</gene>
<dbReference type="AlphaFoldDB" id="A0A1H7JTF1"/>
<dbReference type="InterPro" id="IPR018775">
    <property type="entry name" value="RlaP"/>
</dbReference>
<keyword evidence="1" id="KW-0808">Transferase</keyword>
<organism evidence="1 2">
    <name type="scientific">Olivibacter domesticus</name>
    <name type="common">Pseudosphingobacterium domesticum</name>
    <dbReference type="NCBI Taxonomy" id="407022"/>
    <lineage>
        <taxon>Bacteria</taxon>
        <taxon>Pseudomonadati</taxon>
        <taxon>Bacteroidota</taxon>
        <taxon>Sphingobacteriia</taxon>
        <taxon>Sphingobacteriales</taxon>
        <taxon>Sphingobacteriaceae</taxon>
        <taxon>Olivibacter</taxon>
    </lineage>
</organism>
<reference evidence="2" key="1">
    <citation type="submission" date="2016-10" db="EMBL/GenBank/DDBJ databases">
        <authorList>
            <person name="Varghese N."/>
            <person name="Submissions S."/>
        </authorList>
    </citation>
    <scope>NUCLEOTIDE SEQUENCE [LARGE SCALE GENOMIC DNA]</scope>
    <source>
        <strain evidence="2">DSM 18733</strain>
    </source>
</reference>
<dbReference type="EMBL" id="FOAF01000001">
    <property type="protein sequence ID" value="SEK77938.1"/>
    <property type="molecule type" value="Genomic_DNA"/>
</dbReference>
<dbReference type="Proteomes" id="UP000199421">
    <property type="component" value="Unassembled WGS sequence"/>
</dbReference>
<dbReference type="STRING" id="407022.SAMN05661044_01124"/>
<dbReference type="Pfam" id="PF10127">
    <property type="entry name" value="RlaP"/>
    <property type="match status" value="1"/>
</dbReference>
<accession>A0A1H7JTF1</accession>
<evidence type="ECO:0000313" key="1">
    <source>
        <dbReference type="EMBL" id="SEK77938.1"/>
    </source>
</evidence>
<proteinExistence type="predicted"/>
<dbReference type="PANTHER" id="PTHR34817:SF1">
    <property type="entry name" value="NUCLEOTIDYLTRANSFERASE"/>
    <property type="match status" value="1"/>
</dbReference>
<keyword evidence="2" id="KW-1185">Reference proteome</keyword>
<dbReference type="GO" id="GO:0016740">
    <property type="term" value="F:transferase activity"/>
    <property type="evidence" value="ECO:0007669"/>
    <property type="project" value="UniProtKB-KW"/>
</dbReference>
<sequence>MARLTNFLSTNWISMNIKELKNRNLILFECISGSKAYGLDTAASDTDIKGVFYLPKEQFFGLEYIPQVSNETNDEVYYELGRFVDLLIKNNPNILELLATPASCILHKHPIIERLRLDQFLSKQCKDTFGGYAITQIKKASGLNKKIMNPMERGRKSVIDFCYIVEGALSKPLTTWLIEQKLIQNRCGLVNIAHAKGLYALYYDQEGILAYKGIVSYDDANEVSLSSIPKGELPVTYLFLNKESYSSYCKSYKEYWDWVDKRNEVRYQSNREHGKPYDAKNMMHTIRLLEQAAEILTLGRLNVERPNREELLKIKAGYYDYDELMKKADDLIHQIEQAYKVSSLPVDVDAVKAERLLVSMREDLYR</sequence>
<name>A0A1H7JTF1_OLID1</name>
<dbReference type="PANTHER" id="PTHR34817">
    <property type="entry name" value="NUCLEOTIDYLTRANSFERASE"/>
    <property type="match status" value="1"/>
</dbReference>
<evidence type="ECO:0000313" key="2">
    <source>
        <dbReference type="Proteomes" id="UP000199421"/>
    </source>
</evidence>